<dbReference type="Gene3D" id="3.40.50.300">
    <property type="entry name" value="P-loop containing nucleotide triphosphate hydrolases"/>
    <property type="match status" value="1"/>
</dbReference>
<dbReference type="PANTHER" id="PTHR42869:SF1">
    <property type="entry name" value="SLL0572 PROTEIN"/>
    <property type="match status" value="1"/>
</dbReference>
<evidence type="ECO:0000259" key="1">
    <source>
        <dbReference type="Pfam" id="PF02492"/>
    </source>
</evidence>
<dbReference type="EMBL" id="CP023154">
    <property type="protein sequence ID" value="QEK78258.1"/>
    <property type="molecule type" value="Genomic_DNA"/>
</dbReference>
<dbReference type="AlphaFoldDB" id="A0A5C0XPX5"/>
<organism evidence="2 3">
    <name type="scientific">Pyrococcus furiosus (strain ATCC 43587 / DSM 3638 / JCM 8422 / Vc1)</name>
    <dbReference type="NCBI Taxonomy" id="186497"/>
    <lineage>
        <taxon>Archaea</taxon>
        <taxon>Methanobacteriati</taxon>
        <taxon>Methanobacteriota</taxon>
        <taxon>Thermococci</taxon>
        <taxon>Thermococcales</taxon>
        <taxon>Thermococcaceae</taxon>
        <taxon>Pyrococcus</taxon>
    </lineage>
</organism>
<dbReference type="Proteomes" id="UP000324354">
    <property type="component" value="Chromosome"/>
</dbReference>
<name>A0A5C0XPX5_PYRFU</name>
<dbReference type="Gene3D" id="3.40.50.720">
    <property type="entry name" value="NAD(P)-binding Rossmann-like Domain"/>
    <property type="match status" value="1"/>
</dbReference>
<dbReference type="OrthoDB" id="14509at2157"/>
<protein>
    <submittedName>
        <fullName evidence="2">GTPase</fullName>
    </submittedName>
</protein>
<dbReference type="InterPro" id="IPR003495">
    <property type="entry name" value="CobW/HypB/UreG_nucleotide-bd"/>
</dbReference>
<dbReference type="GeneID" id="13302362"/>
<dbReference type="PANTHER" id="PTHR42869">
    <property type="entry name" value="SLL0572 PROTEIN"/>
    <property type="match status" value="1"/>
</dbReference>
<proteinExistence type="predicted"/>
<gene>
    <name evidence="2" type="ORF">PFDSM3638_02745</name>
</gene>
<feature type="domain" description="CobW/HypB/UreG nucleotide-binding" evidence="1">
    <location>
        <begin position="239"/>
        <end position="299"/>
    </location>
</feature>
<sequence>MAEKKRRRVVILGAAGRDFHNFNVFFRDNPDYEVVAFTATQIPDIEGRIYPPELAGELYPNGIPILPEDDLEKIIKEHDVDIVVFAYSDVSHEHVMHLASRAHSAGADFWLLGPKSTMLKSSKPVVAVTAVRTGCGKSQTSRKVAQILQEMGFKVVAVRHPMPYGDLRKQVVQRFATFEDLDRYECTIEEREEYEPYLERGMVVYAGVDYEKILREAEKEADIILWDGGNNDFPFFEPDLWIVVTDPHRPGHELTHHPGETNFRSADVIIINKIDTAPPENIQKIRENIEKINPNAIVIEAASPIFVDKPELIKGKRVLVVEDGPTLTHGGMSFGAGYIAAKKFGAKEIVDPRPYAVGSIIETYKKYPHLSNILPAMGYGKKQIKELEETINRADADVVVMGTPVDLRRFMNLNKPAVRVKYELEEIGKPKLRDVLEEWVKKCEKLKK</sequence>
<dbReference type="GeneID" id="41712352"/>
<dbReference type="RefSeq" id="WP_011011665.1">
    <property type="nucleotide sequence ID" value="NC_003413.1"/>
</dbReference>
<evidence type="ECO:0000313" key="2">
    <source>
        <dbReference type="EMBL" id="QEK78258.1"/>
    </source>
</evidence>
<evidence type="ECO:0000313" key="3">
    <source>
        <dbReference type="Proteomes" id="UP000324354"/>
    </source>
</evidence>
<dbReference type="InterPro" id="IPR027417">
    <property type="entry name" value="P-loop_NTPase"/>
</dbReference>
<dbReference type="Pfam" id="PF02492">
    <property type="entry name" value="cobW"/>
    <property type="match status" value="1"/>
</dbReference>
<dbReference type="SUPFAM" id="SSF52540">
    <property type="entry name" value="P-loop containing nucleoside triphosphate hydrolases"/>
    <property type="match status" value="1"/>
</dbReference>
<accession>A0A5C0XPX5</accession>
<reference evidence="2 3" key="1">
    <citation type="submission" date="2017-08" db="EMBL/GenBank/DDBJ databases">
        <title>Resequencing and Reannotation of the genome of Pyrococcus furiosus type strain DSM3638.</title>
        <authorList>
            <person name="Reichelt R.M."/>
            <person name="Bunk B."/>
        </authorList>
    </citation>
    <scope>NUCLEOTIDE SEQUENCE [LARGE SCALE GENOMIC DNA]</scope>
    <source>
        <strain evidence="2 3">DSM 3638</strain>
    </source>
</reference>
<dbReference type="InterPro" id="IPR053199">
    <property type="entry name" value="cDPG_synthetase-like"/>
</dbReference>